<keyword evidence="1" id="KW-0812">Transmembrane</keyword>
<sequence>MTPTMTGAVVAGVLALSWIAFGFWAAVLVAAALLLGAGIGRMVEGRLDPRALMDVFRGRRSSS</sequence>
<feature type="transmembrane region" description="Helical" evidence="1">
    <location>
        <begin position="12"/>
        <end position="37"/>
    </location>
</feature>
<gene>
    <name evidence="2" type="ORF">K8F61_13025</name>
</gene>
<evidence type="ECO:0000313" key="2">
    <source>
        <dbReference type="EMBL" id="UGS25593.1"/>
    </source>
</evidence>
<evidence type="ECO:0000256" key="1">
    <source>
        <dbReference type="SAM" id="Phobius"/>
    </source>
</evidence>
<proteinExistence type="predicted"/>
<reference evidence="2 3" key="1">
    <citation type="submission" date="2023-01" db="EMBL/GenBank/DDBJ databases">
        <title>Characterization of estradiol degrading bacteria Microbacterium sp. MZT7 and reveal degrading genes through genome analysis.</title>
        <authorList>
            <person name="Hao P."/>
            <person name="Gao Y."/>
        </authorList>
    </citation>
    <scope>NUCLEOTIDE SEQUENCE [LARGE SCALE GENOMIC DNA]</scope>
    <source>
        <strain evidence="2 3">MZT7</strain>
    </source>
</reference>
<keyword evidence="1" id="KW-1133">Transmembrane helix</keyword>
<dbReference type="RefSeq" id="WP_067246820.1">
    <property type="nucleotide sequence ID" value="NZ_JAAGOQ010000034.1"/>
</dbReference>
<dbReference type="Proteomes" id="UP001199642">
    <property type="component" value="Chromosome"/>
</dbReference>
<organism evidence="2 3">
    <name type="scientific">Microbacterium resistens</name>
    <dbReference type="NCBI Taxonomy" id="156977"/>
    <lineage>
        <taxon>Bacteria</taxon>
        <taxon>Bacillati</taxon>
        <taxon>Actinomycetota</taxon>
        <taxon>Actinomycetes</taxon>
        <taxon>Micrococcales</taxon>
        <taxon>Microbacteriaceae</taxon>
        <taxon>Microbacterium</taxon>
    </lineage>
</organism>
<evidence type="ECO:0008006" key="4">
    <source>
        <dbReference type="Google" id="ProtNLM"/>
    </source>
</evidence>
<dbReference type="EMBL" id="CP082781">
    <property type="protein sequence ID" value="UGS25593.1"/>
    <property type="molecule type" value="Genomic_DNA"/>
</dbReference>
<keyword evidence="1" id="KW-0472">Membrane</keyword>
<protein>
    <recommendedName>
        <fullName evidence="4">DUF2273 domain-containing protein</fullName>
    </recommendedName>
</protein>
<keyword evidence="3" id="KW-1185">Reference proteome</keyword>
<evidence type="ECO:0000313" key="3">
    <source>
        <dbReference type="Proteomes" id="UP001199642"/>
    </source>
</evidence>
<accession>A0ABY3RNR2</accession>
<name>A0ABY3RNR2_9MICO</name>